<organism evidence="1 2">
    <name type="scientific">Ambrosiozyma monospora</name>
    <name type="common">Yeast</name>
    <name type="synonym">Endomycopsis monosporus</name>
    <dbReference type="NCBI Taxonomy" id="43982"/>
    <lineage>
        <taxon>Eukaryota</taxon>
        <taxon>Fungi</taxon>
        <taxon>Dikarya</taxon>
        <taxon>Ascomycota</taxon>
        <taxon>Saccharomycotina</taxon>
        <taxon>Pichiomycetes</taxon>
        <taxon>Pichiales</taxon>
        <taxon>Pichiaceae</taxon>
        <taxon>Ambrosiozyma</taxon>
    </lineage>
</organism>
<accession>A0ACB5SWI8</accession>
<gene>
    <name evidence="1" type="ORF">Amon02_000208900</name>
</gene>
<dbReference type="EMBL" id="BSXS01001154">
    <property type="protein sequence ID" value="GME75258.1"/>
    <property type="molecule type" value="Genomic_DNA"/>
</dbReference>
<sequence>MSVDMPELLQSLINEMYESNIAKKDYIQAALSLELLANIYDWNTSYYLTACEAPKFPAQSEFKRKEALFKLMAANFVKGGKIDQAIDTYSELLEAYQKYNFDLNGLSFCHGELCKLYAAMENNGRIDSSYFLMSFIGLGIPEYLRGKNYILEGSAFEHITSLNHRLARLYPGSRIIFNEDEAKRLAADPPFGKYIYTKTVTPAKSLAENNSLTFMTRQYIDNKNLNVFVSNRRIPGSTNICNLWTEEVTYETEMTFPTLMNMSEVKNSHTVKISPIKNAIKSLLEKNSELKGLEFLLNRNLKEGIDPKSITGTTMFSNLSRVLAGTVDSPVNGGVGQYRAFFTAVSSEPGYKEDVAYLKKCFANLIELLDRLLKLHQALIPGNLVEQHRAMVELFSKNFRNEIKELEIDVNATLNLEQFIDQLIKSNMRSHRQRNPHESEFDSLLGSFSEGVDNVGDSSRGDDNSSIAGYSVHSGGSGSTSYTSYTRQTSSVSGSSYFGRSSSSFQYGKRNILNYK</sequence>
<evidence type="ECO:0000313" key="2">
    <source>
        <dbReference type="Proteomes" id="UP001165064"/>
    </source>
</evidence>
<reference evidence="1" key="1">
    <citation type="submission" date="2023-04" db="EMBL/GenBank/DDBJ databases">
        <title>Ambrosiozyma monospora NBRC 10751.</title>
        <authorList>
            <person name="Ichikawa N."/>
            <person name="Sato H."/>
            <person name="Tonouchi N."/>
        </authorList>
    </citation>
    <scope>NUCLEOTIDE SEQUENCE</scope>
    <source>
        <strain evidence="1">NBRC 10751</strain>
    </source>
</reference>
<proteinExistence type="predicted"/>
<evidence type="ECO:0000313" key="1">
    <source>
        <dbReference type="EMBL" id="GME75258.1"/>
    </source>
</evidence>
<dbReference type="Proteomes" id="UP001165064">
    <property type="component" value="Unassembled WGS sequence"/>
</dbReference>
<keyword evidence="2" id="KW-1185">Reference proteome</keyword>
<protein>
    <submittedName>
        <fullName evidence="1">Unnamed protein product</fullName>
    </submittedName>
</protein>
<comment type="caution">
    <text evidence="1">The sequence shown here is derived from an EMBL/GenBank/DDBJ whole genome shotgun (WGS) entry which is preliminary data.</text>
</comment>
<name>A0ACB5SWI8_AMBMO</name>